<evidence type="ECO:0000256" key="2">
    <source>
        <dbReference type="ARBA" id="ARBA00022574"/>
    </source>
</evidence>
<keyword evidence="4 10" id="KW-0677">Repeat</keyword>
<accession>C5FVL7</accession>
<organism evidence="12 13">
    <name type="scientific">Arthroderma otae (strain ATCC MYA-4605 / CBS 113480)</name>
    <name type="common">Microsporum canis</name>
    <dbReference type="NCBI Taxonomy" id="554155"/>
    <lineage>
        <taxon>Eukaryota</taxon>
        <taxon>Fungi</taxon>
        <taxon>Dikarya</taxon>
        <taxon>Ascomycota</taxon>
        <taxon>Pezizomycotina</taxon>
        <taxon>Eurotiomycetes</taxon>
        <taxon>Eurotiomycetidae</taxon>
        <taxon>Onygenales</taxon>
        <taxon>Arthrodermataceae</taxon>
        <taxon>Microsporum</taxon>
    </lineage>
</organism>
<keyword evidence="9" id="KW-0472">Membrane</keyword>
<keyword evidence="5 10" id="KW-0256">Endoplasmic reticulum</keyword>
<keyword evidence="7 10" id="KW-0653">Protein transport</keyword>
<evidence type="ECO:0000256" key="10">
    <source>
        <dbReference type="RuleBase" id="RU369019"/>
    </source>
</evidence>
<protein>
    <recommendedName>
        <fullName evidence="10">Guanine nucleotide-exchange factor SEC12</fullName>
    </recommendedName>
</protein>
<evidence type="ECO:0000256" key="5">
    <source>
        <dbReference type="ARBA" id="ARBA00022824"/>
    </source>
</evidence>
<keyword evidence="2 10" id="KW-0853">WD repeat</keyword>
<dbReference type="AlphaFoldDB" id="C5FVL7"/>
<dbReference type="Gene3D" id="2.130.10.10">
    <property type="entry name" value="YVTN repeat-like/Quinoprotein amine dehydrogenase"/>
    <property type="match status" value="1"/>
</dbReference>
<evidence type="ECO:0000256" key="8">
    <source>
        <dbReference type="ARBA" id="ARBA00022989"/>
    </source>
</evidence>
<keyword evidence="6" id="KW-0931">ER-Golgi transport</keyword>
<dbReference type="HOGENOM" id="CLU_021000_0_0_1"/>
<proteinExistence type="inferred from homology"/>
<dbReference type="OMA" id="EPQLAIF"/>
<keyword evidence="8" id="KW-1133">Transmembrane helix</keyword>
<dbReference type="Proteomes" id="UP000002035">
    <property type="component" value="Unassembled WGS sequence"/>
</dbReference>
<dbReference type="OrthoDB" id="2013972at2759"/>
<dbReference type="eggNOG" id="ENOG502SFDW">
    <property type="taxonomic scope" value="Eukaryota"/>
</dbReference>
<dbReference type="GeneID" id="9222196"/>
<dbReference type="InterPro" id="IPR045260">
    <property type="entry name" value="Sec12-like"/>
</dbReference>
<feature type="compositionally biased region" description="Polar residues" evidence="11">
    <location>
        <begin position="132"/>
        <end position="142"/>
    </location>
</feature>
<dbReference type="InterPro" id="IPR015943">
    <property type="entry name" value="WD40/YVTN_repeat-like_dom_sf"/>
</dbReference>
<evidence type="ECO:0000256" key="4">
    <source>
        <dbReference type="ARBA" id="ARBA00022737"/>
    </source>
</evidence>
<evidence type="ECO:0000313" key="13">
    <source>
        <dbReference type="Proteomes" id="UP000002035"/>
    </source>
</evidence>
<dbReference type="VEuPathDB" id="FungiDB:MCYG_06770"/>
<gene>
    <name evidence="12" type="ORF">MCYG_06770</name>
</gene>
<feature type="region of interest" description="Disordered" evidence="11">
    <location>
        <begin position="117"/>
        <end position="142"/>
    </location>
</feature>
<dbReference type="RefSeq" id="XP_002844806.1">
    <property type="nucleotide sequence ID" value="XM_002844760.1"/>
</dbReference>
<dbReference type="GO" id="GO:0000139">
    <property type="term" value="C:Golgi membrane"/>
    <property type="evidence" value="ECO:0007669"/>
    <property type="project" value="UniProtKB-SubCell"/>
</dbReference>
<name>C5FVL7_ARTOC</name>
<keyword evidence="1 10" id="KW-0813">Transport</keyword>
<evidence type="ECO:0000256" key="3">
    <source>
        <dbReference type="ARBA" id="ARBA00022692"/>
    </source>
</evidence>
<reference evidence="13" key="1">
    <citation type="journal article" date="2012" name="MBio">
        <title>Comparative genome analysis of Trichophyton rubrum and related dermatophytes reveals candidate genes involved in infection.</title>
        <authorList>
            <person name="Martinez D.A."/>
            <person name="Oliver B.G."/>
            <person name="Graeser Y."/>
            <person name="Goldberg J.M."/>
            <person name="Li W."/>
            <person name="Martinez-Rossi N.M."/>
            <person name="Monod M."/>
            <person name="Shelest E."/>
            <person name="Barton R.C."/>
            <person name="Birch E."/>
            <person name="Brakhage A.A."/>
            <person name="Chen Z."/>
            <person name="Gurr S.J."/>
            <person name="Heiman D."/>
            <person name="Heitman J."/>
            <person name="Kosti I."/>
            <person name="Rossi A."/>
            <person name="Saif S."/>
            <person name="Samalova M."/>
            <person name="Saunders C.W."/>
            <person name="Shea T."/>
            <person name="Summerbell R.C."/>
            <person name="Xu J."/>
            <person name="Young S."/>
            <person name="Zeng Q."/>
            <person name="Birren B.W."/>
            <person name="Cuomo C.A."/>
            <person name="White T.C."/>
        </authorList>
    </citation>
    <scope>NUCLEOTIDE SEQUENCE [LARGE SCALE GENOMIC DNA]</scope>
    <source>
        <strain evidence="13">ATCC MYA-4605 / CBS 113480</strain>
    </source>
</reference>
<dbReference type="GO" id="GO:0015031">
    <property type="term" value="P:protein transport"/>
    <property type="evidence" value="ECO:0007669"/>
    <property type="project" value="UniProtKB-KW"/>
</dbReference>
<dbReference type="GO" id="GO:0003400">
    <property type="term" value="P:regulation of COPII vesicle coating"/>
    <property type="evidence" value="ECO:0007669"/>
    <property type="project" value="UniProtKB-UniRule"/>
</dbReference>
<dbReference type="FunFam" id="2.130.10.10:FF:001559">
    <property type="entry name" value="Uncharacterized protein"/>
    <property type="match status" value="1"/>
</dbReference>
<comment type="subcellular location">
    <subcellularLocation>
        <location evidence="10">Endoplasmic reticulum membrane</location>
        <topology evidence="10">Single-pass type II membrane protein</topology>
    </subcellularLocation>
    <subcellularLocation>
        <location evidence="10">Golgi apparatus membrane</location>
        <topology evidence="10">Single-pass type II membrane protein</topology>
    </subcellularLocation>
</comment>
<evidence type="ECO:0000256" key="7">
    <source>
        <dbReference type="ARBA" id="ARBA00022927"/>
    </source>
</evidence>
<dbReference type="STRING" id="554155.C5FVL7"/>
<evidence type="ECO:0000313" key="12">
    <source>
        <dbReference type="EMBL" id="EEQ33951.1"/>
    </source>
</evidence>
<evidence type="ECO:0000256" key="11">
    <source>
        <dbReference type="SAM" id="MobiDB-lite"/>
    </source>
</evidence>
<comment type="similarity">
    <text evidence="10">Belongs to the WD repeat SEC12 family.</text>
</comment>
<keyword evidence="13" id="KW-1185">Reference proteome</keyword>
<dbReference type="GO" id="GO:0005789">
    <property type="term" value="C:endoplasmic reticulum membrane"/>
    <property type="evidence" value="ECO:0007669"/>
    <property type="project" value="UniProtKB-SubCell"/>
</dbReference>
<dbReference type="EMBL" id="DS995706">
    <property type="protein sequence ID" value="EEQ33951.1"/>
    <property type="molecule type" value="Genomic_DNA"/>
</dbReference>
<dbReference type="PANTHER" id="PTHR23284:SF0">
    <property type="entry name" value="PROLACTIN REGULATORY ELEMENT-BINDING PROTEIN"/>
    <property type="match status" value="1"/>
</dbReference>
<evidence type="ECO:0000256" key="1">
    <source>
        <dbReference type="ARBA" id="ARBA00022448"/>
    </source>
</evidence>
<comment type="function">
    <text evidence="10">Guanine nucleotide-exchange factor (GEF) required for the formation or budding of transport vesicles from the ER.</text>
</comment>
<dbReference type="PANTHER" id="PTHR23284">
    <property type="entry name" value="PROLACTIN REGULATORY ELEMENT BINDING PROTEIN"/>
    <property type="match status" value="1"/>
</dbReference>
<sequence length="636" mass="69371">MAPKITSSKITLSCPLFAADFDPHNHGFLLVGGGGGEGRSGVGNKISLLDTSRREVISEVVEIELSREEDSVTSLGVLQCSNNDVVALAGINSSQAEQKRENNKHLRSFEITYPSRRKPTINLSNGDPGGNDATTSEPKTRALSQVSLFRPQASKTAEGEAYQRVLRLSPWKGEDSRRIGAIATGLAPRGELVLFEADVQSVAMPNVLGRVMLGAQEEVEDVDIIDTSEDGTFKLAYTDGQEVYLSNVSISSKSNLQVNSIYKIAGGRKSSKIRALRFITPSTLLLLQNYHGRTGCELLVISLSNHVSKWTVSRRRRLHRSMKIGLGLDICRLSQSLSGENQCIIAVSGSDMSIEVLTLESALKGQVGKLQHYTTFTDVHPFSMTKIAFSTFISPTLPVTSEVRPQFVKLASVSVGNTVIVHTFPLSPYPTTSKHPRYVLVNPGPSELANTIFSSLVAIFVVALGAFFLQAFTEIRGGVPPTLGATNWLSPRLREMLARPYMFENGHPNIHPATHSLKDIPQVKTTSQPLQELISSLSQSREGADPASEQPREAIVVHDLGSEISAQSTVLPDRGEKGHGIDYSETKKWEDLSEEQRRIWKKKLADAGHWALDEGEVLLRGVLFGELAGFVGHIMA</sequence>
<evidence type="ECO:0000256" key="6">
    <source>
        <dbReference type="ARBA" id="ARBA00022892"/>
    </source>
</evidence>
<keyword evidence="3" id="KW-0812">Transmembrane</keyword>
<dbReference type="GO" id="GO:0006888">
    <property type="term" value="P:endoplasmic reticulum to Golgi vesicle-mediated transport"/>
    <property type="evidence" value="ECO:0007669"/>
    <property type="project" value="UniProtKB-UniRule"/>
</dbReference>
<evidence type="ECO:0000256" key="9">
    <source>
        <dbReference type="ARBA" id="ARBA00023136"/>
    </source>
</evidence>
<dbReference type="GO" id="GO:0005085">
    <property type="term" value="F:guanyl-nucleotide exchange factor activity"/>
    <property type="evidence" value="ECO:0007669"/>
    <property type="project" value="InterPro"/>
</dbReference>